<proteinExistence type="predicted"/>
<accession>A0ABN2FA50</accession>
<evidence type="ECO:0000256" key="4">
    <source>
        <dbReference type="SAM" id="MobiDB-lite"/>
    </source>
</evidence>
<dbReference type="SUPFAM" id="SSF46689">
    <property type="entry name" value="Homeodomain-like"/>
    <property type="match status" value="2"/>
</dbReference>
<dbReference type="Pfam" id="PF12852">
    <property type="entry name" value="Cupin_6"/>
    <property type="match status" value="1"/>
</dbReference>
<protein>
    <submittedName>
        <fullName evidence="6">AraC family transcriptional regulator</fullName>
    </submittedName>
</protein>
<keyword evidence="1" id="KW-0805">Transcription regulation</keyword>
<dbReference type="PANTHER" id="PTHR46796">
    <property type="entry name" value="HTH-TYPE TRANSCRIPTIONAL ACTIVATOR RHAS-RELATED"/>
    <property type="match status" value="1"/>
</dbReference>
<dbReference type="Gene3D" id="1.10.10.60">
    <property type="entry name" value="Homeodomain-like"/>
    <property type="match status" value="2"/>
</dbReference>
<reference evidence="6 7" key="1">
    <citation type="journal article" date="2019" name="Int. J. Syst. Evol. Microbiol.">
        <title>The Global Catalogue of Microorganisms (GCM) 10K type strain sequencing project: providing services to taxonomists for standard genome sequencing and annotation.</title>
        <authorList>
            <consortium name="The Broad Institute Genomics Platform"/>
            <consortium name="The Broad Institute Genome Sequencing Center for Infectious Disease"/>
            <person name="Wu L."/>
            <person name="Ma J."/>
        </authorList>
    </citation>
    <scope>NUCLEOTIDE SEQUENCE [LARGE SCALE GENOMIC DNA]</scope>
    <source>
        <strain evidence="6 7">JCM 13929</strain>
    </source>
</reference>
<dbReference type="RefSeq" id="WP_346106464.1">
    <property type="nucleotide sequence ID" value="NZ_BAAAMU010000025.1"/>
</dbReference>
<dbReference type="SMART" id="SM00342">
    <property type="entry name" value="HTH_ARAC"/>
    <property type="match status" value="1"/>
</dbReference>
<keyword evidence="7" id="KW-1185">Reference proteome</keyword>
<dbReference type="Pfam" id="PF12833">
    <property type="entry name" value="HTH_18"/>
    <property type="match status" value="1"/>
</dbReference>
<dbReference type="InterPro" id="IPR009057">
    <property type="entry name" value="Homeodomain-like_sf"/>
</dbReference>
<dbReference type="InterPro" id="IPR011051">
    <property type="entry name" value="RmlC_Cupin_sf"/>
</dbReference>
<sequence length="311" mass="33564">MDLLSEVIRTVRVGCATGRVIRQSGPTGVRFPAFDGSGIHILLRGSCWLITEDEEPVALRPGDVVLTSSGAAHGLSRVPHPLADLPLVDMRPIPPAPGPFDFEFLCGCYQLQHGHAPQYLRVLPDLIAVSPDYTAHPELRVLVDLLKADRSGGAQMGAGATLPALLDLILVHVLRQWHEQHGTDGWPGSRDPAIAAALREIHERPEQPWTVDRLSGVAGLPRTAFTRRFTAVVGRPPMSYLIGWRLSRGARLLRETDAPLSAIARQVGYANEFAFSGAFSREYGISPGRFRAGPGADPAPAHGRDAVSGSR</sequence>
<dbReference type="InterPro" id="IPR018060">
    <property type="entry name" value="HTH_AraC"/>
</dbReference>
<keyword evidence="2" id="KW-0238">DNA-binding</keyword>
<dbReference type="InterPro" id="IPR050204">
    <property type="entry name" value="AraC_XylS_family_regulators"/>
</dbReference>
<evidence type="ECO:0000256" key="1">
    <source>
        <dbReference type="ARBA" id="ARBA00023015"/>
    </source>
</evidence>
<gene>
    <name evidence="6" type="ORF">GCM10009733_038270</name>
</gene>
<organism evidence="6 7">
    <name type="scientific">Nonomuraea maheshkhaliensis</name>
    <dbReference type="NCBI Taxonomy" id="419590"/>
    <lineage>
        <taxon>Bacteria</taxon>
        <taxon>Bacillati</taxon>
        <taxon>Actinomycetota</taxon>
        <taxon>Actinomycetes</taxon>
        <taxon>Streptosporangiales</taxon>
        <taxon>Streptosporangiaceae</taxon>
        <taxon>Nonomuraea</taxon>
    </lineage>
</organism>
<dbReference type="SUPFAM" id="SSF51182">
    <property type="entry name" value="RmlC-like cupins"/>
    <property type="match status" value="1"/>
</dbReference>
<feature type="region of interest" description="Disordered" evidence="4">
    <location>
        <begin position="290"/>
        <end position="311"/>
    </location>
</feature>
<dbReference type="Proteomes" id="UP001500064">
    <property type="component" value="Unassembled WGS sequence"/>
</dbReference>
<keyword evidence="3" id="KW-0804">Transcription</keyword>
<comment type="caution">
    <text evidence="6">The sequence shown here is derived from an EMBL/GenBank/DDBJ whole genome shotgun (WGS) entry which is preliminary data.</text>
</comment>
<evidence type="ECO:0000256" key="2">
    <source>
        <dbReference type="ARBA" id="ARBA00023125"/>
    </source>
</evidence>
<evidence type="ECO:0000259" key="5">
    <source>
        <dbReference type="PROSITE" id="PS01124"/>
    </source>
</evidence>
<evidence type="ECO:0000313" key="6">
    <source>
        <dbReference type="EMBL" id="GAA1637529.1"/>
    </source>
</evidence>
<dbReference type="PANTHER" id="PTHR46796:SF7">
    <property type="entry name" value="ARAC FAMILY TRANSCRIPTIONAL REGULATOR"/>
    <property type="match status" value="1"/>
</dbReference>
<dbReference type="PROSITE" id="PS00041">
    <property type="entry name" value="HTH_ARAC_FAMILY_1"/>
    <property type="match status" value="1"/>
</dbReference>
<name>A0ABN2FA50_9ACTN</name>
<dbReference type="PROSITE" id="PS01124">
    <property type="entry name" value="HTH_ARAC_FAMILY_2"/>
    <property type="match status" value="1"/>
</dbReference>
<dbReference type="InterPro" id="IPR018062">
    <property type="entry name" value="HTH_AraC-typ_CS"/>
</dbReference>
<feature type="compositionally biased region" description="Low complexity" evidence="4">
    <location>
        <begin position="290"/>
        <end position="301"/>
    </location>
</feature>
<dbReference type="InterPro" id="IPR032783">
    <property type="entry name" value="AraC_lig"/>
</dbReference>
<dbReference type="EMBL" id="BAAAMU010000025">
    <property type="protein sequence ID" value="GAA1637529.1"/>
    <property type="molecule type" value="Genomic_DNA"/>
</dbReference>
<evidence type="ECO:0000313" key="7">
    <source>
        <dbReference type="Proteomes" id="UP001500064"/>
    </source>
</evidence>
<evidence type="ECO:0000256" key="3">
    <source>
        <dbReference type="ARBA" id="ARBA00023163"/>
    </source>
</evidence>
<feature type="domain" description="HTH araC/xylS-type" evidence="5">
    <location>
        <begin position="195"/>
        <end position="293"/>
    </location>
</feature>